<dbReference type="InterPro" id="IPR043131">
    <property type="entry name" value="BCAT-like_N"/>
</dbReference>
<dbReference type="InterPro" id="IPR001544">
    <property type="entry name" value="Aminotrans_IV"/>
</dbReference>
<dbReference type="Proteomes" id="UP000612746">
    <property type="component" value="Unassembled WGS sequence"/>
</dbReference>
<evidence type="ECO:0000256" key="2">
    <source>
        <dbReference type="ARBA" id="ARBA00009320"/>
    </source>
</evidence>
<dbReference type="InterPro" id="IPR043132">
    <property type="entry name" value="BCAT-like_C"/>
</dbReference>
<dbReference type="GO" id="GO:0009081">
    <property type="term" value="P:branched-chain amino acid metabolic process"/>
    <property type="evidence" value="ECO:0007669"/>
    <property type="project" value="InterPro"/>
</dbReference>
<evidence type="ECO:0000256" key="1">
    <source>
        <dbReference type="ARBA" id="ARBA00001933"/>
    </source>
</evidence>
<dbReference type="SUPFAM" id="SSF56752">
    <property type="entry name" value="D-aminoacid aminotransferase-like PLP-dependent enzymes"/>
    <property type="match status" value="1"/>
</dbReference>
<evidence type="ECO:0000256" key="3">
    <source>
        <dbReference type="ARBA" id="ARBA00022576"/>
    </source>
</evidence>
<dbReference type="InterPro" id="IPR005786">
    <property type="entry name" value="B_amino_transII"/>
</dbReference>
<proteinExistence type="inferred from homology"/>
<name>A0A8H7PWR3_9FUNG</name>
<keyword evidence="4" id="KW-0808">Transferase</keyword>
<keyword evidence="3" id="KW-0032">Aminotransferase</keyword>
<accession>A0A8H7PWR3</accession>
<feature type="modified residue" description="N6-(pyridoxal phosphate)lysine" evidence="6">
    <location>
        <position position="192"/>
    </location>
</feature>
<evidence type="ECO:0000256" key="4">
    <source>
        <dbReference type="ARBA" id="ARBA00022679"/>
    </source>
</evidence>
<dbReference type="GO" id="GO:0004084">
    <property type="term" value="F:branched-chain-amino-acid transaminase activity"/>
    <property type="evidence" value="ECO:0007669"/>
    <property type="project" value="InterPro"/>
</dbReference>
<dbReference type="Gene3D" id="3.30.470.10">
    <property type="match status" value="1"/>
</dbReference>
<dbReference type="OrthoDB" id="409992at2759"/>
<dbReference type="AlphaFoldDB" id="A0A8H7PWR3"/>
<organism evidence="7 8">
    <name type="scientific">Umbelopsis vinacea</name>
    <dbReference type="NCBI Taxonomy" id="44442"/>
    <lineage>
        <taxon>Eukaryota</taxon>
        <taxon>Fungi</taxon>
        <taxon>Fungi incertae sedis</taxon>
        <taxon>Mucoromycota</taxon>
        <taxon>Mucoromycotina</taxon>
        <taxon>Umbelopsidomycetes</taxon>
        <taxon>Umbelopsidales</taxon>
        <taxon>Umbelopsidaceae</taxon>
        <taxon>Umbelopsis</taxon>
    </lineage>
</organism>
<dbReference type="PANTHER" id="PTHR42825">
    <property type="entry name" value="AMINO ACID AMINOTRANSFERASE"/>
    <property type="match status" value="1"/>
</dbReference>
<dbReference type="InterPro" id="IPR036038">
    <property type="entry name" value="Aminotransferase-like"/>
</dbReference>
<protein>
    <recommendedName>
        <fullName evidence="9">Branched-chain amino acid aminotransferase</fullName>
    </recommendedName>
</protein>
<dbReference type="Gene3D" id="3.20.10.10">
    <property type="entry name" value="D-amino Acid Aminotransferase, subunit A, domain 2"/>
    <property type="match status" value="1"/>
</dbReference>
<evidence type="ECO:0000313" key="8">
    <source>
        <dbReference type="Proteomes" id="UP000612746"/>
    </source>
</evidence>
<comment type="similarity">
    <text evidence="2">Belongs to the class-IV pyridoxal-phosphate-dependent aminotransferase family.</text>
</comment>
<dbReference type="CDD" id="cd01557">
    <property type="entry name" value="BCAT_beta_family"/>
    <property type="match status" value="1"/>
</dbReference>
<dbReference type="InterPro" id="IPR033939">
    <property type="entry name" value="BCAT_family"/>
</dbReference>
<evidence type="ECO:0000256" key="6">
    <source>
        <dbReference type="PIRSR" id="PIRSR006468-1"/>
    </source>
</evidence>
<gene>
    <name evidence="7" type="ORF">INT44_008597</name>
</gene>
<comment type="caution">
    <text evidence="7">The sequence shown here is derived from an EMBL/GenBank/DDBJ whole genome shotgun (WGS) entry which is preliminary data.</text>
</comment>
<reference evidence="7" key="1">
    <citation type="submission" date="2020-12" db="EMBL/GenBank/DDBJ databases">
        <title>Metabolic potential, ecology and presence of endohyphal bacteria is reflected in genomic diversity of Mucoromycotina.</title>
        <authorList>
            <person name="Muszewska A."/>
            <person name="Okrasinska A."/>
            <person name="Steczkiewicz K."/>
            <person name="Drgas O."/>
            <person name="Orlowska M."/>
            <person name="Perlinska-Lenart U."/>
            <person name="Aleksandrzak-Piekarczyk T."/>
            <person name="Szatraj K."/>
            <person name="Zielenkiewicz U."/>
            <person name="Pilsyk S."/>
            <person name="Malc E."/>
            <person name="Mieczkowski P."/>
            <person name="Kruszewska J.S."/>
            <person name="Biernat P."/>
            <person name="Pawlowska J."/>
        </authorList>
    </citation>
    <scope>NUCLEOTIDE SEQUENCE</scope>
    <source>
        <strain evidence="7">WA0000051536</strain>
    </source>
</reference>
<keyword evidence="5" id="KW-0663">Pyridoxal phosphate</keyword>
<dbReference type="PIRSF" id="PIRSF006468">
    <property type="entry name" value="BCAT1"/>
    <property type="match status" value="1"/>
</dbReference>
<dbReference type="Pfam" id="PF01063">
    <property type="entry name" value="Aminotran_4"/>
    <property type="match status" value="1"/>
</dbReference>
<dbReference type="EMBL" id="JAEPRA010000008">
    <property type="protein sequence ID" value="KAG2181782.1"/>
    <property type="molecule type" value="Genomic_DNA"/>
</dbReference>
<evidence type="ECO:0000256" key="5">
    <source>
        <dbReference type="ARBA" id="ARBA00022898"/>
    </source>
</evidence>
<evidence type="ECO:0008006" key="9">
    <source>
        <dbReference type="Google" id="ProtNLM"/>
    </source>
</evidence>
<sequence>MSNPTTPPTDKLDWQNIGFQYRDINGYAKYTWTPENGWDEGSLETNPYLNVHMCSTGLNYGQECFEGLKAFRTKDGRIRVFRPHENGKRMNLTAAFGSMPGIPEEIFLEAIKKTVQANLEFVPPYGSGGSLYLRPLLFGSGPMIGLSPAPEFTFIVFGVPVGNYYKDGVKPVDACIIEDFDRSAPLGTGSFKLGGNYAPVFLPTEKAKKQGFPITLHLDSKTHTYVDEFSTSNFVALSNKDGVTTLVTPNGRTILRSVTRISLVEIARDLGWTVEERDVPFSEIEEGKFDEIAACGTAAVITPVKTISRGEKSYNIGSGEQTEIGAGFNALYKQYKAIQNGDVADTKSWMWPAEGF</sequence>
<dbReference type="NCBIfam" id="NF009897">
    <property type="entry name" value="PRK13357.1"/>
    <property type="match status" value="1"/>
</dbReference>
<dbReference type="PANTHER" id="PTHR42825:SF2">
    <property type="entry name" value="BRANCHED-CHAIN-AMINO-ACID AMINOTRANSFERASE 3, CHLOROPLASTIC-RELATED"/>
    <property type="match status" value="1"/>
</dbReference>
<comment type="cofactor">
    <cofactor evidence="1">
        <name>pyridoxal 5'-phosphate</name>
        <dbReference type="ChEBI" id="CHEBI:597326"/>
    </cofactor>
</comment>
<keyword evidence="8" id="KW-1185">Reference proteome</keyword>
<dbReference type="NCBIfam" id="TIGR01123">
    <property type="entry name" value="ilvE_II"/>
    <property type="match status" value="1"/>
</dbReference>
<dbReference type="FunFam" id="3.30.470.10:FF:000004">
    <property type="entry name" value="Branched-chain-amino-acid aminotransferase"/>
    <property type="match status" value="1"/>
</dbReference>
<evidence type="ECO:0000313" key="7">
    <source>
        <dbReference type="EMBL" id="KAG2181782.1"/>
    </source>
</evidence>